<sequence>MEDLLFHIDMVRMMLGAVLLFGMQAGFTALESGLTGCTCLHCTFCFSSSYCDY</sequence>
<gene>
    <name evidence="1" type="ORF">ACFSUB_13385</name>
</gene>
<protein>
    <submittedName>
        <fullName evidence="1">Uncharacterized protein</fullName>
    </submittedName>
</protein>
<accession>A0ABW5T501</accession>
<dbReference type="Proteomes" id="UP001597520">
    <property type="component" value="Unassembled WGS sequence"/>
</dbReference>
<evidence type="ECO:0000313" key="2">
    <source>
        <dbReference type="Proteomes" id="UP001597520"/>
    </source>
</evidence>
<proteinExistence type="predicted"/>
<keyword evidence="2" id="KW-1185">Reference proteome</keyword>
<evidence type="ECO:0000313" key="1">
    <source>
        <dbReference type="EMBL" id="MFD2706454.1"/>
    </source>
</evidence>
<dbReference type="RefSeq" id="WP_380713772.1">
    <property type="nucleotide sequence ID" value="NZ_JBHUML010000005.1"/>
</dbReference>
<name>A0ABW5T501_9BACI</name>
<dbReference type="EMBL" id="JBHUML010000005">
    <property type="protein sequence ID" value="MFD2706454.1"/>
    <property type="molecule type" value="Genomic_DNA"/>
</dbReference>
<organism evidence="1 2">
    <name type="scientific">Salibacterium lacus</name>
    <dbReference type="NCBI Taxonomy" id="1898109"/>
    <lineage>
        <taxon>Bacteria</taxon>
        <taxon>Bacillati</taxon>
        <taxon>Bacillota</taxon>
        <taxon>Bacilli</taxon>
        <taxon>Bacillales</taxon>
        <taxon>Bacillaceae</taxon>
    </lineage>
</organism>
<reference evidence="2" key="1">
    <citation type="journal article" date="2019" name="Int. J. Syst. Evol. Microbiol.">
        <title>The Global Catalogue of Microorganisms (GCM) 10K type strain sequencing project: providing services to taxonomists for standard genome sequencing and annotation.</title>
        <authorList>
            <consortium name="The Broad Institute Genomics Platform"/>
            <consortium name="The Broad Institute Genome Sequencing Center for Infectious Disease"/>
            <person name="Wu L."/>
            <person name="Ma J."/>
        </authorList>
    </citation>
    <scope>NUCLEOTIDE SEQUENCE [LARGE SCALE GENOMIC DNA]</scope>
    <source>
        <strain evidence="2">KCTC 33792</strain>
    </source>
</reference>
<comment type="caution">
    <text evidence="1">The sequence shown here is derived from an EMBL/GenBank/DDBJ whole genome shotgun (WGS) entry which is preliminary data.</text>
</comment>